<reference evidence="5" key="1">
    <citation type="journal article" date="2023" name="IScience">
        <title>Live-bearing cockroach genome reveals convergent evolutionary mechanisms linked to viviparity in insects and beyond.</title>
        <authorList>
            <person name="Fouks B."/>
            <person name="Harrison M.C."/>
            <person name="Mikhailova A.A."/>
            <person name="Marchal E."/>
            <person name="English S."/>
            <person name="Carruthers M."/>
            <person name="Jennings E.C."/>
            <person name="Chiamaka E.L."/>
            <person name="Frigard R.A."/>
            <person name="Pippel M."/>
            <person name="Attardo G.M."/>
            <person name="Benoit J.B."/>
            <person name="Bornberg-Bauer E."/>
            <person name="Tobe S.S."/>
        </authorList>
    </citation>
    <scope>NUCLEOTIDE SEQUENCE</scope>
    <source>
        <strain evidence="5">Stay&amp;Tobe</strain>
    </source>
</reference>
<evidence type="ECO:0000313" key="6">
    <source>
        <dbReference type="Proteomes" id="UP001233999"/>
    </source>
</evidence>
<feature type="region of interest" description="Disordered" evidence="4">
    <location>
        <begin position="91"/>
        <end position="116"/>
    </location>
</feature>
<dbReference type="Gene3D" id="1.25.40.20">
    <property type="entry name" value="Ankyrin repeat-containing domain"/>
    <property type="match status" value="1"/>
</dbReference>
<dbReference type="EMBL" id="JASPKZ010000038">
    <property type="protein sequence ID" value="KAJ9601000.1"/>
    <property type="molecule type" value="Genomic_DNA"/>
</dbReference>
<feature type="compositionally biased region" description="Polar residues" evidence="4">
    <location>
        <begin position="91"/>
        <end position="108"/>
    </location>
</feature>
<name>A0AAD8ERZ4_DIPPU</name>
<accession>A0AAD8ERZ4</accession>
<evidence type="ECO:0000313" key="5">
    <source>
        <dbReference type="EMBL" id="KAJ9601000.1"/>
    </source>
</evidence>
<dbReference type="SUPFAM" id="SSF48403">
    <property type="entry name" value="Ankyrin repeat"/>
    <property type="match status" value="1"/>
</dbReference>
<gene>
    <name evidence="5" type="ORF">L9F63_000838</name>
</gene>
<dbReference type="GO" id="GO:0071356">
    <property type="term" value="P:cellular response to tumor necrosis factor"/>
    <property type="evidence" value="ECO:0007669"/>
    <property type="project" value="TreeGrafter"/>
</dbReference>
<reference evidence="5" key="2">
    <citation type="submission" date="2023-05" db="EMBL/GenBank/DDBJ databases">
        <authorList>
            <person name="Fouks B."/>
        </authorList>
    </citation>
    <scope>NUCLEOTIDE SEQUENCE</scope>
    <source>
        <strain evidence="5">Stay&amp;Tobe</strain>
        <tissue evidence="5">Testes</tissue>
    </source>
</reference>
<organism evidence="5 6">
    <name type="scientific">Diploptera punctata</name>
    <name type="common">Pacific beetle cockroach</name>
    <dbReference type="NCBI Taxonomy" id="6984"/>
    <lineage>
        <taxon>Eukaryota</taxon>
        <taxon>Metazoa</taxon>
        <taxon>Ecdysozoa</taxon>
        <taxon>Arthropoda</taxon>
        <taxon>Hexapoda</taxon>
        <taxon>Insecta</taxon>
        <taxon>Pterygota</taxon>
        <taxon>Neoptera</taxon>
        <taxon>Polyneoptera</taxon>
        <taxon>Dictyoptera</taxon>
        <taxon>Blattodea</taxon>
        <taxon>Blaberoidea</taxon>
        <taxon>Blaberidae</taxon>
        <taxon>Diplopterinae</taxon>
        <taxon>Diploptera</taxon>
    </lineage>
</organism>
<protein>
    <recommendedName>
        <fullName evidence="7">NF-kappa-B inhibitor cactus</fullName>
    </recommendedName>
</protein>
<dbReference type="InterPro" id="IPR002110">
    <property type="entry name" value="Ankyrin_rpt"/>
</dbReference>
<feature type="compositionally biased region" description="Polar residues" evidence="4">
    <location>
        <begin position="7"/>
        <end position="33"/>
    </location>
</feature>
<feature type="region of interest" description="Disordered" evidence="4">
    <location>
        <begin position="1"/>
        <end position="74"/>
    </location>
</feature>
<feature type="repeat" description="ANK" evidence="3">
    <location>
        <begin position="234"/>
        <end position="266"/>
    </location>
</feature>
<dbReference type="InterPro" id="IPR036770">
    <property type="entry name" value="Ankyrin_rpt-contain_sf"/>
</dbReference>
<feature type="repeat" description="ANK" evidence="3">
    <location>
        <begin position="267"/>
        <end position="289"/>
    </location>
</feature>
<proteinExistence type="predicted"/>
<dbReference type="PANTHER" id="PTHR46680">
    <property type="entry name" value="NF-KAPPA-B INHIBITOR ALPHA"/>
    <property type="match status" value="1"/>
</dbReference>
<dbReference type="GO" id="GO:0005829">
    <property type="term" value="C:cytosol"/>
    <property type="evidence" value="ECO:0007669"/>
    <property type="project" value="TreeGrafter"/>
</dbReference>
<dbReference type="InterPro" id="IPR051070">
    <property type="entry name" value="NF-kappa-B_inhibitor"/>
</dbReference>
<dbReference type="AlphaFoldDB" id="A0AAD8ERZ4"/>
<evidence type="ECO:0000256" key="1">
    <source>
        <dbReference type="ARBA" id="ARBA00022737"/>
    </source>
</evidence>
<feature type="compositionally biased region" description="Polar residues" evidence="4">
    <location>
        <begin position="52"/>
        <end position="71"/>
    </location>
</feature>
<keyword evidence="1" id="KW-0677">Repeat</keyword>
<dbReference type="PANTHER" id="PTHR46680:SF3">
    <property type="entry name" value="NF-KAPPA-B INHIBITOR CACTUS"/>
    <property type="match status" value="1"/>
</dbReference>
<dbReference type="GO" id="GO:0051059">
    <property type="term" value="F:NF-kappaB binding"/>
    <property type="evidence" value="ECO:0007669"/>
    <property type="project" value="TreeGrafter"/>
</dbReference>
<dbReference type="Pfam" id="PF12796">
    <property type="entry name" value="Ank_2"/>
    <property type="match status" value="2"/>
</dbReference>
<feature type="repeat" description="ANK" evidence="3">
    <location>
        <begin position="354"/>
        <end position="375"/>
    </location>
</feature>
<dbReference type="Proteomes" id="UP001233999">
    <property type="component" value="Unassembled WGS sequence"/>
</dbReference>
<evidence type="ECO:0008006" key="7">
    <source>
        <dbReference type="Google" id="ProtNLM"/>
    </source>
</evidence>
<evidence type="ECO:0000256" key="2">
    <source>
        <dbReference type="ARBA" id="ARBA00023043"/>
    </source>
</evidence>
<evidence type="ECO:0000256" key="3">
    <source>
        <dbReference type="PROSITE-ProRule" id="PRU00023"/>
    </source>
</evidence>
<evidence type="ECO:0000256" key="4">
    <source>
        <dbReference type="SAM" id="MobiDB-lite"/>
    </source>
</evidence>
<dbReference type="SMART" id="SM00248">
    <property type="entry name" value="ANK"/>
    <property type="match status" value="5"/>
</dbReference>
<keyword evidence="6" id="KW-1185">Reference proteome</keyword>
<comment type="caution">
    <text evidence="5">The sequence shown here is derived from an EMBL/GenBank/DDBJ whole genome shotgun (WGS) entry which is preliminary data.</text>
</comment>
<feature type="repeat" description="ANK" evidence="3">
    <location>
        <begin position="320"/>
        <end position="352"/>
    </location>
</feature>
<dbReference type="PROSITE" id="PS50088">
    <property type="entry name" value="ANK_REPEAT"/>
    <property type="match status" value="4"/>
</dbReference>
<sequence length="457" mass="50671">MWHDQHPTSGAIDNSKSVSGRASGHPQSKTYSHGLSEHQWGSVRGKDVAITNEPSSPTCMKGSDSQYFSESGRTDSGFLSGANLECQSVEITSPSSSRRLDDPNTSMKLDSKLDSGVDVGLPEQFSSLSLKNTSLNDLNLSSKTQSHGYSSNRNIYSSVTSKSPPKSVVAPQTVVEQPHEQPNKNIQSLELYFQQDEDGDTQLHIAIIQSFLEVVYSLIQMVPNQCYLDILNDVCQTPLHLAVLTRQPKIVRYLVIAGANQYIQDCHGNTALHLACQNGDLNCVKALTEPIHVDENNGVNLQYTPYIQELPPRFEERNYDGQMCVHLAALGGYEDVLRHLIWCGANINVREGKGGRTPLHYAIEYGIHKVAKFLLHEEFVRFVELETPTYAGYTAYQLAACNGSPFTRDLADRGALANFVPQDDESDSDFSDDEMYGMRDNYFTSHRINGEPINISA</sequence>
<dbReference type="PROSITE" id="PS50297">
    <property type="entry name" value="ANK_REP_REGION"/>
    <property type="match status" value="4"/>
</dbReference>
<keyword evidence="2 3" id="KW-0040">ANK repeat</keyword>